<dbReference type="AlphaFoldDB" id="A0A178MFK6"/>
<dbReference type="EMBL" id="LWQS01000038">
    <property type="protein sequence ID" value="OAN47363.1"/>
    <property type="molecule type" value="Genomic_DNA"/>
</dbReference>
<dbReference type="SUPFAM" id="SSF52172">
    <property type="entry name" value="CheY-like"/>
    <property type="match status" value="1"/>
</dbReference>
<evidence type="ECO:0000256" key="2">
    <source>
        <dbReference type="PROSITE-ProRule" id="PRU00169"/>
    </source>
</evidence>
<dbReference type="InterPro" id="IPR050595">
    <property type="entry name" value="Bact_response_regulator"/>
</dbReference>
<evidence type="ECO:0000313" key="4">
    <source>
        <dbReference type="EMBL" id="OAN47363.1"/>
    </source>
</evidence>
<name>A0A178MFK6_9CHLR</name>
<dbReference type="Gene3D" id="3.40.50.2300">
    <property type="match status" value="1"/>
</dbReference>
<dbReference type="RefSeq" id="WP_066784511.1">
    <property type="nucleotide sequence ID" value="NZ_LWQS01000038.1"/>
</dbReference>
<feature type="modified residue" description="4-aspartylphosphate" evidence="2">
    <location>
        <position position="53"/>
    </location>
</feature>
<comment type="caution">
    <text evidence="4">The sequence shown here is derived from an EMBL/GenBank/DDBJ whole genome shotgun (WGS) entry which is preliminary data.</text>
</comment>
<reference evidence="4 5" key="1">
    <citation type="submission" date="2016-04" db="EMBL/GenBank/DDBJ databases">
        <title>Chloroflexus islandicus sp. nov., a thermophilic filamentous anoxygenic phototrophic bacterium from geyser Strokkur (Iceland).</title>
        <authorList>
            <person name="Gaisin V.A."/>
            <person name="Kalashnikov A.M."/>
            <person name="Sukhacheva M.V."/>
            <person name="Grouzdev D.S."/>
            <person name="Ivanov T.M."/>
            <person name="Kuznetsov B."/>
            <person name="Gorlenko V.M."/>
        </authorList>
    </citation>
    <scope>NUCLEOTIDE SEQUENCE [LARGE SCALE GENOMIC DNA]</scope>
    <source>
        <strain evidence="5">isl-2</strain>
    </source>
</reference>
<organism evidence="4 5">
    <name type="scientific">Chloroflexus islandicus</name>
    <dbReference type="NCBI Taxonomy" id="1707952"/>
    <lineage>
        <taxon>Bacteria</taxon>
        <taxon>Bacillati</taxon>
        <taxon>Chloroflexota</taxon>
        <taxon>Chloroflexia</taxon>
        <taxon>Chloroflexales</taxon>
        <taxon>Chloroflexineae</taxon>
        <taxon>Chloroflexaceae</taxon>
        <taxon>Chloroflexus</taxon>
    </lineage>
</organism>
<dbReference type="Proteomes" id="UP000078287">
    <property type="component" value="Unassembled WGS sequence"/>
</dbReference>
<dbReference type="PROSITE" id="PS50110">
    <property type="entry name" value="RESPONSE_REGULATORY"/>
    <property type="match status" value="1"/>
</dbReference>
<dbReference type="OrthoDB" id="9790669at2"/>
<dbReference type="SMART" id="SM00448">
    <property type="entry name" value="REC"/>
    <property type="match status" value="1"/>
</dbReference>
<dbReference type="InterPro" id="IPR001789">
    <property type="entry name" value="Sig_transdc_resp-reg_receiver"/>
</dbReference>
<dbReference type="STRING" id="1707952.A6A03_01070"/>
<sequence>MARILLVDDVYTARSMFERVLRHVGRHEVLSVGSGAEALAKVHEFGPDVIVLDISMADRDGLMVLRDLRAQGVRCPIIAHTARTEKTPGEFVAQGFDAYVPKTGNLTNLLSTVRDLVGR</sequence>
<keyword evidence="1 2" id="KW-0597">Phosphoprotein</keyword>
<dbReference type="PANTHER" id="PTHR44591:SF23">
    <property type="entry name" value="CHEY SUBFAMILY"/>
    <property type="match status" value="1"/>
</dbReference>
<dbReference type="GO" id="GO:0000160">
    <property type="term" value="P:phosphorelay signal transduction system"/>
    <property type="evidence" value="ECO:0007669"/>
    <property type="project" value="InterPro"/>
</dbReference>
<accession>A0A178MFK6</accession>
<dbReference type="InterPro" id="IPR011006">
    <property type="entry name" value="CheY-like_superfamily"/>
</dbReference>
<evidence type="ECO:0000256" key="1">
    <source>
        <dbReference type="ARBA" id="ARBA00022553"/>
    </source>
</evidence>
<keyword evidence="5" id="KW-1185">Reference proteome</keyword>
<feature type="domain" description="Response regulatory" evidence="3">
    <location>
        <begin position="3"/>
        <end position="117"/>
    </location>
</feature>
<proteinExistence type="predicted"/>
<dbReference type="PANTHER" id="PTHR44591">
    <property type="entry name" value="STRESS RESPONSE REGULATOR PROTEIN 1"/>
    <property type="match status" value="1"/>
</dbReference>
<evidence type="ECO:0000313" key="5">
    <source>
        <dbReference type="Proteomes" id="UP000078287"/>
    </source>
</evidence>
<dbReference type="Pfam" id="PF00072">
    <property type="entry name" value="Response_reg"/>
    <property type="match status" value="1"/>
</dbReference>
<gene>
    <name evidence="4" type="ORF">A6A03_01070</name>
</gene>
<protein>
    <submittedName>
        <fullName evidence="4">Response regulator receiver protein</fullName>
    </submittedName>
</protein>
<evidence type="ECO:0000259" key="3">
    <source>
        <dbReference type="PROSITE" id="PS50110"/>
    </source>
</evidence>